<name>A0A1B1AXZ2_9ACTN</name>
<evidence type="ECO:0000313" key="3">
    <source>
        <dbReference type="Proteomes" id="UP000092659"/>
    </source>
</evidence>
<dbReference type="EMBL" id="CP016279">
    <property type="protein sequence ID" value="ANP51407.1"/>
    <property type="molecule type" value="Genomic_DNA"/>
</dbReference>
<keyword evidence="4" id="KW-1185">Reference proteome</keyword>
<dbReference type="Proteomes" id="UP000092659">
    <property type="component" value="Chromosome"/>
</dbReference>
<dbReference type="OrthoDB" id="4337020at2"/>
<proteinExistence type="predicted"/>
<dbReference type="AlphaFoldDB" id="A0A1B1AXZ2"/>
<sequence length="170" mass="18914">MTEPKRSRTFTLHVEYSLFLVHDEEDYDSHPPEGIGMAYLPVARGVVYAASTVQEHETKAQVHMWAGVPPKRAEGELLGQVTLFSKSGRISVHSMMGGPEGQSLELEGPGLYGVRVYRFGGGPAARDRRDEAVRRIGDGEDIEMPTDLESYVIDMWRRPTDTSAARPARQ</sequence>
<organism evidence="1 3">
    <name type="scientific">Streptomyces griseochromogenes</name>
    <dbReference type="NCBI Taxonomy" id="68214"/>
    <lineage>
        <taxon>Bacteria</taxon>
        <taxon>Bacillati</taxon>
        <taxon>Actinomycetota</taxon>
        <taxon>Actinomycetes</taxon>
        <taxon>Kitasatosporales</taxon>
        <taxon>Streptomycetaceae</taxon>
        <taxon>Streptomyces</taxon>
    </lineage>
</organism>
<protein>
    <submittedName>
        <fullName evidence="1">Uncharacterized protein</fullName>
    </submittedName>
</protein>
<dbReference type="Proteomes" id="UP001519309">
    <property type="component" value="Unassembled WGS sequence"/>
</dbReference>
<accession>A0A1B1AXZ2</accession>
<reference evidence="2 4" key="2">
    <citation type="submission" date="2021-03" db="EMBL/GenBank/DDBJ databases">
        <title>Genomic Encyclopedia of Type Strains, Phase IV (KMG-IV): sequencing the most valuable type-strain genomes for metagenomic binning, comparative biology and taxonomic classification.</title>
        <authorList>
            <person name="Goeker M."/>
        </authorList>
    </citation>
    <scope>NUCLEOTIDE SEQUENCE [LARGE SCALE GENOMIC DNA]</scope>
    <source>
        <strain evidence="2 4">DSM 40499</strain>
    </source>
</reference>
<dbReference type="RefSeq" id="WP_067305788.1">
    <property type="nucleotide sequence ID" value="NZ_CP016279.1"/>
</dbReference>
<evidence type="ECO:0000313" key="1">
    <source>
        <dbReference type="EMBL" id="ANP51407.1"/>
    </source>
</evidence>
<dbReference type="KEGG" id="sgs:AVL59_18910"/>
<reference evidence="1 3" key="1">
    <citation type="submission" date="2016-06" db="EMBL/GenBank/DDBJ databases">
        <title>Complete genome sequence of Streptomyces griseochromogenes ATCC 14511, the Blasticidin S producer.</title>
        <authorList>
            <person name="Wu L."/>
        </authorList>
    </citation>
    <scope>NUCLEOTIDE SEQUENCE [LARGE SCALE GENOMIC DNA]</scope>
    <source>
        <strain evidence="1 3">ATCC 14511</strain>
    </source>
</reference>
<gene>
    <name evidence="1" type="ORF">AVL59_18910</name>
    <name evidence="2" type="ORF">J2Z21_002792</name>
</gene>
<evidence type="ECO:0000313" key="2">
    <source>
        <dbReference type="EMBL" id="MBP2049856.1"/>
    </source>
</evidence>
<evidence type="ECO:0000313" key="4">
    <source>
        <dbReference type="Proteomes" id="UP001519309"/>
    </source>
</evidence>
<dbReference type="EMBL" id="JAGGLP010000005">
    <property type="protein sequence ID" value="MBP2049856.1"/>
    <property type="molecule type" value="Genomic_DNA"/>
</dbReference>